<dbReference type="Proteomes" id="UP000054166">
    <property type="component" value="Unassembled WGS sequence"/>
</dbReference>
<accession>A0A0C3AP55</accession>
<dbReference type="OrthoDB" id="2906425at2759"/>
<dbReference type="InParanoid" id="A0A0C3AP55"/>
<evidence type="ECO:0000313" key="2">
    <source>
        <dbReference type="Proteomes" id="UP000054166"/>
    </source>
</evidence>
<proteinExistence type="predicted"/>
<keyword evidence="2" id="KW-1185">Reference proteome</keyword>
<dbReference type="HOGENOM" id="CLU_2758710_0_0_1"/>
<sequence>MPANQEIWGEEVNEMGFEGHSEQLQVWTEHLCFLAEEYEAQFGEMLEVALRDAGKNIAWSLNYALDALPS</sequence>
<reference evidence="1 2" key="1">
    <citation type="submission" date="2014-04" db="EMBL/GenBank/DDBJ databases">
        <authorList>
            <consortium name="DOE Joint Genome Institute"/>
            <person name="Kuo A."/>
            <person name="Tarkka M."/>
            <person name="Buscot F."/>
            <person name="Kohler A."/>
            <person name="Nagy L.G."/>
            <person name="Floudas D."/>
            <person name="Copeland A."/>
            <person name="Barry K.W."/>
            <person name="Cichocki N."/>
            <person name="Veneault-Fourrey C."/>
            <person name="LaButti K."/>
            <person name="Lindquist E.A."/>
            <person name="Lipzen A."/>
            <person name="Lundell T."/>
            <person name="Morin E."/>
            <person name="Murat C."/>
            <person name="Sun H."/>
            <person name="Tunlid A."/>
            <person name="Henrissat B."/>
            <person name="Grigoriev I.V."/>
            <person name="Hibbett D.S."/>
            <person name="Martin F."/>
            <person name="Nordberg H.P."/>
            <person name="Cantor M.N."/>
            <person name="Hua S.X."/>
        </authorList>
    </citation>
    <scope>NUCLEOTIDE SEQUENCE [LARGE SCALE GENOMIC DNA]</scope>
    <source>
        <strain evidence="1 2">F 1598</strain>
    </source>
</reference>
<gene>
    <name evidence="1" type="ORF">PILCRDRAFT_13430</name>
</gene>
<protein>
    <submittedName>
        <fullName evidence="1">Uncharacterized protein</fullName>
    </submittedName>
</protein>
<dbReference type="EMBL" id="KN833044">
    <property type="protein sequence ID" value="KIM75653.1"/>
    <property type="molecule type" value="Genomic_DNA"/>
</dbReference>
<evidence type="ECO:0000313" key="1">
    <source>
        <dbReference type="EMBL" id="KIM75653.1"/>
    </source>
</evidence>
<dbReference type="AlphaFoldDB" id="A0A0C3AP55"/>
<reference evidence="2" key="2">
    <citation type="submission" date="2015-01" db="EMBL/GenBank/DDBJ databases">
        <title>Evolutionary Origins and Diversification of the Mycorrhizal Mutualists.</title>
        <authorList>
            <consortium name="DOE Joint Genome Institute"/>
            <consortium name="Mycorrhizal Genomics Consortium"/>
            <person name="Kohler A."/>
            <person name="Kuo A."/>
            <person name="Nagy L.G."/>
            <person name="Floudas D."/>
            <person name="Copeland A."/>
            <person name="Barry K.W."/>
            <person name="Cichocki N."/>
            <person name="Veneault-Fourrey C."/>
            <person name="LaButti K."/>
            <person name="Lindquist E.A."/>
            <person name="Lipzen A."/>
            <person name="Lundell T."/>
            <person name="Morin E."/>
            <person name="Murat C."/>
            <person name="Riley R."/>
            <person name="Ohm R."/>
            <person name="Sun H."/>
            <person name="Tunlid A."/>
            <person name="Henrissat B."/>
            <person name="Grigoriev I.V."/>
            <person name="Hibbett D.S."/>
            <person name="Martin F."/>
        </authorList>
    </citation>
    <scope>NUCLEOTIDE SEQUENCE [LARGE SCALE GENOMIC DNA]</scope>
    <source>
        <strain evidence="2">F 1598</strain>
    </source>
</reference>
<name>A0A0C3AP55_PILCF</name>
<organism evidence="1 2">
    <name type="scientific">Piloderma croceum (strain F 1598)</name>
    <dbReference type="NCBI Taxonomy" id="765440"/>
    <lineage>
        <taxon>Eukaryota</taxon>
        <taxon>Fungi</taxon>
        <taxon>Dikarya</taxon>
        <taxon>Basidiomycota</taxon>
        <taxon>Agaricomycotina</taxon>
        <taxon>Agaricomycetes</taxon>
        <taxon>Agaricomycetidae</taxon>
        <taxon>Atheliales</taxon>
        <taxon>Atheliaceae</taxon>
        <taxon>Piloderma</taxon>
    </lineage>
</organism>